<accession>A0A1H3VNN2</accession>
<protein>
    <recommendedName>
        <fullName evidence="3">DUF3108 domain-containing protein</fullName>
    </recommendedName>
</protein>
<dbReference type="AlphaFoldDB" id="A0A1H3VNN2"/>
<dbReference type="STRING" id="551991.SAMN05192529_101265"/>
<dbReference type="Proteomes" id="UP000199041">
    <property type="component" value="Unassembled WGS sequence"/>
</dbReference>
<evidence type="ECO:0000313" key="2">
    <source>
        <dbReference type="Proteomes" id="UP000199041"/>
    </source>
</evidence>
<sequence length="265" mass="30232">MKKLWIIGLIIMCFAFKPVEPGDDTMCNQKNTSFKAGEEFELTVYYSVAGIYVNAGNAKVKTTLTHLNNRPVYHVTALGNSNSSYDWIFKVRDVYESYIDTATMQPLKFVRKIREGSYKRNEDIAFNKQTNTAVTNKGVYKVPDCVQDVVSSVFAARSIDFSKYSEGDKIPFEMFLSNELYHLYIRYLGKEKIKTRFGTFNAIKFKPLLIKGEMFKGGEKMTVWVSDDANHIPLRVQSPIVVGSVKVDLTGYKNLRYPLSAQIKD</sequence>
<evidence type="ECO:0000313" key="1">
    <source>
        <dbReference type="EMBL" id="SDZ75728.1"/>
    </source>
</evidence>
<reference evidence="1 2" key="1">
    <citation type="submission" date="2016-10" db="EMBL/GenBank/DDBJ databases">
        <authorList>
            <person name="de Groot N.N."/>
        </authorList>
    </citation>
    <scope>NUCLEOTIDE SEQUENCE [LARGE SCALE GENOMIC DNA]</scope>
    <source>
        <strain evidence="1 2">Vu-144</strain>
    </source>
</reference>
<evidence type="ECO:0008006" key="3">
    <source>
        <dbReference type="Google" id="ProtNLM"/>
    </source>
</evidence>
<name>A0A1H3VNN2_9BACT</name>
<dbReference type="RefSeq" id="WP_244518647.1">
    <property type="nucleotide sequence ID" value="NZ_FNQY01000001.1"/>
</dbReference>
<dbReference type="EMBL" id="FNQY01000001">
    <property type="protein sequence ID" value="SDZ75728.1"/>
    <property type="molecule type" value="Genomic_DNA"/>
</dbReference>
<keyword evidence="2" id="KW-1185">Reference proteome</keyword>
<dbReference type="Pfam" id="PF11306">
    <property type="entry name" value="DUF3108"/>
    <property type="match status" value="1"/>
</dbReference>
<dbReference type="InterPro" id="IPR021457">
    <property type="entry name" value="DUF3108"/>
</dbReference>
<gene>
    <name evidence="1" type="ORF">SAMN05192529_101265</name>
</gene>
<organism evidence="1 2">
    <name type="scientific">Arachidicoccus rhizosphaerae</name>
    <dbReference type="NCBI Taxonomy" id="551991"/>
    <lineage>
        <taxon>Bacteria</taxon>
        <taxon>Pseudomonadati</taxon>
        <taxon>Bacteroidota</taxon>
        <taxon>Chitinophagia</taxon>
        <taxon>Chitinophagales</taxon>
        <taxon>Chitinophagaceae</taxon>
        <taxon>Arachidicoccus</taxon>
    </lineage>
</organism>
<proteinExistence type="predicted"/>